<evidence type="ECO:0000256" key="8">
    <source>
        <dbReference type="SAM" id="MobiDB-lite"/>
    </source>
</evidence>
<evidence type="ECO:0000313" key="11">
    <source>
        <dbReference type="Proteomes" id="UP001627284"/>
    </source>
</evidence>
<keyword evidence="5" id="KW-0677">Repeat</keyword>
<evidence type="ECO:0000256" key="1">
    <source>
        <dbReference type="ARBA" id="ARBA00004604"/>
    </source>
</evidence>
<dbReference type="EMBL" id="JBJKTR010000007">
    <property type="protein sequence ID" value="KAL3364878.1"/>
    <property type="molecule type" value="Genomic_DNA"/>
</dbReference>
<proteinExistence type="predicted"/>
<keyword evidence="4 7" id="KW-0853">WD repeat</keyword>
<keyword evidence="11" id="KW-1185">Reference proteome</keyword>
<dbReference type="SUPFAM" id="SSF50978">
    <property type="entry name" value="WD40 repeat-like"/>
    <property type="match status" value="2"/>
</dbReference>
<evidence type="ECO:0000256" key="7">
    <source>
        <dbReference type="PROSITE-ProRule" id="PRU00221"/>
    </source>
</evidence>
<comment type="subcellular location">
    <subcellularLocation>
        <location evidence="1">Nucleus</location>
        <location evidence="1">Nucleolus</location>
    </subcellularLocation>
</comment>
<reference evidence="10 11" key="1">
    <citation type="submission" date="2024-05" db="EMBL/GenBank/DDBJ databases">
        <title>De novo assembly of an allotetraploid wild potato.</title>
        <authorList>
            <person name="Hosaka A.J."/>
        </authorList>
    </citation>
    <scope>NUCLEOTIDE SEQUENCE [LARGE SCALE GENOMIC DNA]</scope>
    <source>
        <tissue evidence="10">Young leaves</tissue>
    </source>
</reference>
<keyword evidence="3" id="KW-0698">rRNA processing</keyword>
<dbReference type="InterPro" id="IPR001680">
    <property type="entry name" value="WD40_rpt"/>
</dbReference>
<sequence>GLGKEEANLTLIKQSHCSSLRRGAIKMITGGRSLISSQPAFSNDAKKLLLCTGNTVSIFSTSTGLQIAELEGHRGLVTSVVVVPSTTPASKLLCYCWTSSEDGTIKYWDFSVPELMRSIDVKLPIHSMVIPGLSSQPRESSEKPSDLFAYVSVIVLKEQLGGSCALWWQIRKCNLTKSTLVGGVTLAESKNTLSITLSCSGRYMGVCDKRKLRIWEIPTKDSDHSVLQNIRLHHTKTLSTLAFHPTDRIVSAGDVTGRILIWRGVGEHNFSSGNKQRSGGLMKDMEENPGVRDKDEADICTTRHWHSAEVKVLFFSSDGAYLYSGGKEGVLVVWQLDTGKQKFLPRIGSPLLYFTISSDPSLSSISCADNRIHLLKMPSMEVLRTIQGIKLRSMVLDISDGSSEGIVFDSATGVVAICSENYCIQFYSLFDDREVSEVQVCERSHQPADEVTVVVDLVALSPEGSIMITVETRFAEEGIGGLVSLKFWSCSSSNKDFSLSTVVYEPHRDSGISSIAFHPLRHMAVTTSRGADFKVWISSQEMQQKDQMQNAGWTCHSVGSYKKKPMTAAAFSGDGSVLAVAAERVITLWDPERNILVATVGESLEPISSLAFIGKSEYVVTTSQGSKAQVSVWSMSKLSVSWSYKLKIEAVTCAMDDSLFAILALLPKPVGPLMSNEATTLDGDGVILLFRAADHVPIGIWFVRKAKGASLAFIRGSPKSEDGVTDGRSVQLLLAYLSVDHEYMLFDPLNSHTHIHKISRGNLADLEETGKFGYASLYGDLPDFSLERKQAPSITSVPSERYWETLFIGPSHNLPPLAKLCSTFLESLLQKRSSAVE</sequence>
<protein>
    <recommendedName>
        <fullName evidence="9">WD repeat-containing protein 75 second beta-propeller domain-containing protein</fullName>
    </recommendedName>
</protein>
<keyword evidence="6" id="KW-0539">Nucleus</keyword>
<comment type="caution">
    <text evidence="10">The sequence shown here is derived from an EMBL/GenBank/DDBJ whole genome shotgun (WGS) entry which is preliminary data.</text>
</comment>
<organism evidence="10 11">
    <name type="scientific">Solanum stoloniferum</name>
    <dbReference type="NCBI Taxonomy" id="62892"/>
    <lineage>
        <taxon>Eukaryota</taxon>
        <taxon>Viridiplantae</taxon>
        <taxon>Streptophyta</taxon>
        <taxon>Embryophyta</taxon>
        <taxon>Tracheophyta</taxon>
        <taxon>Spermatophyta</taxon>
        <taxon>Magnoliopsida</taxon>
        <taxon>eudicotyledons</taxon>
        <taxon>Gunneridae</taxon>
        <taxon>Pentapetalae</taxon>
        <taxon>asterids</taxon>
        <taxon>lamiids</taxon>
        <taxon>Solanales</taxon>
        <taxon>Solanaceae</taxon>
        <taxon>Solanoideae</taxon>
        <taxon>Solaneae</taxon>
        <taxon>Solanum</taxon>
    </lineage>
</organism>
<dbReference type="PROSITE" id="PS50294">
    <property type="entry name" value="WD_REPEATS_REGION"/>
    <property type="match status" value="1"/>
</dbReference>
<feature type="repeat" description="WD" evidence="7">
    <location>
        <begin position="303"/>
        <end position="344"/>
    </location>
</feature>
<evidence type="ECO:0000256" key="5">
    <source>
        <dbReference type="ARBA" id="ARBA00022737"/>
    </source>
</evidence>
<dbReference type="Proteomes" id="UP001627284">
    <property type="component" value="Unassembled WGS sequence"/>
</dbReference>
<evidence type="ECO:0000313" key="10">
    <source>
        <dbReference type="EMBL" id="KAL3364878.1"/>
    </source>
</evidence>
<evidence type="ECO:0000256" key="6">
    <source>
        <dbReference type="ARBA" id="ARBA00023242"/>
    </source>
</evidence>
<name>A0ABD2UB68_9SOLN</name>
<feature type="non-terminal residue" evidence="10">
    <location>
        <position position="1"/>
    </location>
</feature>
<dbReference type="InterPro" id="IPR036322">
    <property type="entry name" value="WD40_repeat_dom_sf"/>
</dbReference>
<dbReference type="Pfam" id="PF23769">
    <property type="entry name" value="Beta-prop_WDR75_2nd"/>
    <property type="match status" value="1"/>
</dbReference>
<dbReference type="Pfam" id="PF23869">
    <property type="entry name" value="Beta-prop_WDR75_1st"/>
    <property type="match status" value="2"/>
</dbReference>
<dbReference type="PROSITE" id="PS50082">
    <property type="entry name" value="WD_REPEATS_2"/>
    <property type="match status" value="1"/>
</dbReference>
<dbReference type="Gene3D" id="2.130.10.10">
    <property type="entry name" value="YVTN repeat-like/Quinoprotein amine dehydrogenase"/>
    <property type="match status" value="3"/>
</dbReference>
<dbReference type="InterPro" id="IPR015943">
    <property type="entry name" value="WD40/YVTN_repeat-like_dom_sf"/>
</dbReference>
<feature type="region of interest" description="Disordered" evidence="8">
    <location>
        <begin position="273"/>
        <end position="293"/>
    </location>
</feature>
<evidence type="ECO:0000256" key="2">
    <source>
        <dbReference type="ARBA" id="ARBA00022517"/>
    </source>
</evidence>
<evidence type="ECO:0000256" key="3">
    <source>
        <dbReference type="ARBA" id="ARBA00022552"/>
    </source>
</evidence>
<feature type="compositionally biased region" description="Basic and acidic residues" evidence="8">
    <location>
        <begin position="283"/>
        <end position="293"/>
    </location>
</feature>
<dbReference type="PANTHER" id="PTHR45176:SF1">
    <property type="entry name" value="TRANSDUCIN FAMILY PROTEIN _ WD-40 REPEAT FAMILY PROTEIN-RELATED"/>
    <property type="match status" value="1"/>
</dbReference>
<dbReference type="PANTHER" id="PTHR45176">
    <property type="entry name" value="TRANSDUCIN FAMILY PROTEIN / WD-40 REPEAT FAMILY PROTEIN-RELATED"/>
    <property type="match status" value="1"/>
</dbReference>
<feature type="domain" description="WD repeat-containing protein 75 second beta-propeller" evidence="9">
    <location>
        <begin position="409"/>
        <end position="653"/>
    </location>
</feature>
<evidence type="ECO:0000259" key="9">
    <source>
        <dbReference type="Pfam" id="PF23769"/>
    </source>
</evidence>
<dbReference type="InterPro" id="IPR057644">
    <property type="entry name" value="Beta-prop_WDR75_2nd"/>
</dbReference>
<evidence type="ECO:0000256" key="4">
    <source>
        <dbReference type="ARBA" id="ARBA00022574"/>
    </source>
</evidence>
<accession>A0ABD2UB68</accession>
<gene>
    <name evidence="10" type="ORF">AABB24_013578</name>
</gene>
<dbReference type="AlphaFoldDB" id="A0ABD2UB68"/>
<dbReference type="SMART" id="SM00320">
    <property type="entry name" value="WD40"/>
    <property type="match status" value="6"/>
</dbReference>
<keyword evidence="2" id="KW-0690">Ribosome biogenesis</keyword>